<reference evidence="7 8" key="2">
    <citation type="submission" date="2018-03" db="EMBL/GenBank/DDBJ databases">
        <title>Draft genome of Pseudomonas putida strain KH-21-114.</title>
        <authorList>
            <person name="Yoshizawa S."/>
            <person name="Khan N.H."/>
            <person name="Nishimura M."/>
            <person name="Chiura H.X."/>
            <person name="Ogura Y."/>
            <person name="Hayashi T."/>
            <person name="Kogure K."/>
        </authorList>
    </citation>
    <scope>NUCLEOTIDE SEQUENCE [LARGE SCALE GENOMIC DNA]</scope>
    <source>
        <strain evidence="7 8">KH-21-114</strain>
    </source>
</reference>
<evidence type="ECO:0000313" key="7">
    <source>
        <dbReference type="EMBL" id="POG11088.1"/>
    </source>
</evidence>
<name>A0A2S3X7K9_PSEPU</name>
<comment type="subcellular location">
    <subcellularLocation>
        <location evidence="1">Endomembrane system</location>
        <topology evidence="1">Multi-pass membrane protein</topology>
    </subcellularLocation>
</comment>
<protein>
    <recommendedName>
        <fullName evidence="6">DUF202 domain-containing protein</fullName>
    </recommendedName>
</protein>
<dbReference type="OrthoDB" id="3701077at2"/>
<dbReference type="Proteomes" id="UP000237230">
    <property type="component" value="Unassembled WGS sequence"/>
</dbReference>
<feature type="transmembrane region" description="Helical" evidence="5">
    <location>
        <begin position="45"/>
        <end position="65"/>
    </location>
</feature>
<dbReference type="EMBL" id="MINH01000019">
    <property type="protein sequence ID" value="POG11088.1"/>
    <property type="molecule type" value="Genomic_DNA"/>
</dbReference>
<evidence type="ECO:0000256" key="4">
    <source>
        <dbReference type="ARBA" id="ARBA00023136"/>
    </source>
</evidence>
<dbReference type="GO" id="GO:0012505">
    <property type="term" value="C:endomembrane system"/>
    <property type="evidence" value="ECO:0007669"/>
    <property type="project" value="UniProtKB-SubCell"/>
</dbReference>
<evidence type="ECO:0000313" key="8">
    <source>
        <dbReference type="Proteomes" id="UP000237230"/>
    </source>
</evidence>
<sequence length="111" mass="12437">MPDPQLAHADDGLQPERTLLAWRRTILALVVCCCMYLRWVPHHHWFAALPAALCLLLAGATWLRLRRRYHHLVRGLHDEGVVSGVTEHLLLALGVTMLCAIELAAIVLYAA</sequence>
<feature type="domain" description="DUF202" evidence="6">
    <location>
        <begin position="10"/>
        <end position="74"/>
    </location>
</feature>
<organism evidence="7 8">
    <name type="scientific">Pseudomonas putida</name>
    <name type="common">Arthrobacter siderocapsulatus</name>
    <dbReference type="NCBI Taxonomy" id="303"/>
    <lineage>
        <taxon>Bacteria</taxon>
        <taxon>Pseudomonadati</taxon>
        <taxon>Pseudomonadota</taxon>
        <taxon>Gammaproteobacteria</taxon>
        <taxon>Pseudomonadales</taxon>
        <taxon>Pseudomonadaceae</taxon>
        <taxon>Pseudomonas</taxon>
    </lineage>
</organism>
<evidence type="ECO:0000256" key="3">
    <source>
        <dbReference type="ARBA" id="ARBA00022989"/>
    </source>
</evidence>
<proteinExistence type="predicted"/>
<dbReference type="Pfam" id="PF02656">
    <property type="entry name" value="DUF202"/>
    <property type="match status" value="1"/>
</dbReference>
<gene>
    <name evidence="7" type="ORF">BGP84_15615</name>
</gene>
<feature type="transmembrane region" description="Helical" evidence="5">
    <location>
        <begin position="21"/>
        <end position="39"/>
    </location>
</feature>
<keyword evidence="2 5" id="KW-0812">Transmembrane</keyword>
<dbReference type="InterPro" id="IPR003807">
    <property type="entry name" value="DUF202"/>
</dbReference>
<keyword evidence="4 5" id="KW-0472">Membrane</keyword>
<dbReference type="RefSeq" id="WP_103447848.1">
    <property type="nucleotide sequence ID" value="NZ_MINH01000019.1"/>
</dbReference>
<evidence type="ECO:0000256" key="2">
    <source>
        <dbReference type="ARBA" id="ARBA00022692"/>
    </source>
</evidence>
<reference evidence="7 8" key="1">
    <citation type="submission" date="2016-08" db="EMBL/GenBank/DDBJ databases">
        <authorList>
            <person name="Seilhamer J.J."/>
        </authorList>
    </citation>
    <scope>NUCLEOTIDE SEQUENCE [LARGE SCALE GENOMIC DNA]</scope>
    <source>
        <strain evidence="7 8">KH-21-114</strain>
    </source>
</reference>
<comment type="caution">
    <text evidence="7">The sequence shown here is derived from an EMBL/GenBank/DDBJ whole genome shotgun (WGS) entry which is preliminary data.</text>
</comment>
<keyword evidence="3 5" id="KW-1133">Transmembrane helix</keyword>
<feature type="transmembrane region" description="Helical" evidence="5">
    <location>
        <begin position="89"/>
        <end position="110"/>
    </location>
</feature>
<evidence type="ECO:0000256" key="1">
    <source>
        <dbReference type="ARBA" id="ARBA00004127"/>
    </source>
</evidence>
<evidence type="ECO:0000259" key="6">
    <source>
        <dbReference type="Pfam" id="PF02656"/>
    </source>
</evidence>
<evidence type="ECO:0000256" key="5">
    <source>
        <dbReference type="SAM" id="Phobius"/>
    </source>
</evidence>
<dbReference type="AlphaFoldDB" id="A0A2S3X7K9"/>
<accession>A0A2S3X7K9</accession>